<feature type="compositionally biased region" description="Low complexity" evidence="1">
    <location>
        <begin position="183"/>
        <end position="192"/>
    </location>
</feature>
<reference evidence="3 4" key="1">
    <citation type="submission" date="2013-09" db="EMBL/GenBank/DDBJ databases">
        <title>Corchorus capsularis genome sequencing.</title>
        <authorList>
            <person name="Alam M."/>
            <person name="Haque M.S."/>
            <person name="Islam M.S."/>
            <person name="Emdad E.M."/>
            <person name="Islam M.M."/>
            <person name="Ahmed B."/>
            <person name="Halim A."/>
            <person name="Hossen Q.M.M."/>
            <person name="Hossain M.Z."/>
            <person name="Ahmed R."/>
            <person name="Khan M.M."/>
            <person name="Islam R."/>
            <person name="Rashid M.M."/>
            <person name="Khan S.A."/>
            <person name="Rahman M.S."/>
            <person name="Alam M."/>
        </authorList>
    </citation>
    <scope>NUCLEOTIDE SEQUENCE [LARGE SCALE GENOMIC DNA]</scope>
    <source>
        <strain evidence="4">cv. CVL-1</strain>
        <tissue evidence="3">Whole seedling</tissue>
    </source>
</reference>
<feature type="chain" id="PRO_5012119389" evidence="2">
    <location>
        <begin position="26"/>
        <end position="232"/>
    </location>
</feature>
<dbReference type="Gramene" id="OMP10489">
    <property type="protein sequence ID" value="OMP10489"/>
    <property type="gene ID" value="CCACVL1_00941"/>
</dbReference>
<dbReference type="AlphaFoldDB" id="A0A1R3KTX7"/>
<name>A0A1R3KTX7_COCAP</name>
<sequence>MAFTSLKTLALVGLLALSGEPAVAASPRSAPARVCALGAQVLAEKARSGWRVFDGGGGRFDAIFAMSRGNLPRSLRAIAASRPPMGLFEACPDLLDHLPAGTRRATPEDLAAQKAGSRLWISVLSAPLIDARGRTAAIYESTVCGALCGHGGVFVYRREAGRWRRVGPAVTMVSRPPPPGPGPAARRAPPGRVETPSSRPPGPATPCVPLEPDPLTLKRSRSLRGSLRIRWG</sequence>
<organism evidence="3 4">
    <name type="scientific">Corchorus capsularis</name>
    <name type="common">Jute</name>
    <dbReference type="NCBI Taxonomy" id="210143"/>
    <lineage>
        <taxon>Eukaryota</taxon>
        <taxon>Viridiplantae</taxon>
        <taxon>Streptophyta</taxon>
        <taxon>Embryophyta</taxon>
        <taxon>Tracheophyta</taxon>
        <taxon>Spermatophyta</taxon>
        <taxon>Magnoliopsida</taxon>
        <taxon>eudicotyledons</taxon>
        <taxon>Gunneridae</taxon>
        <taxon>Pentapetalae</taxon>
        <taxon>rosids</taxon>
        <taxon>malvids</taxon>
        <taxon>Malvales</taxon>
        <taxon>Malvaceae</taxon>
        <taxon>Grewioideae</taxon>
        <taxon>Apeibeae</taxon>
        <taxon>Corchorus</taxon>
    </lineage>
</organism>
<keyword evidence="2" id="KW-0732">Signal</keyword>
<evidence type="ECO:0000313" key="4">
    <source>
        <dbReference type="Proteomes" id="UP000188268"/>
    </source>
</evidence>
<evidence type="ECO:0000313" key="3">
    <source>
        <dbReference type="EMBL" id="OMP10489.1"/>
    </source>
</evidence>
<comment type="caution">
    <text evidence="3">The sequence shown here is derived from an EMBL/GenBank/DDBJ whole genome shotgun (WGS) entry which is preliminary data.</text>
</comment>
<accession>A0A1R3KTX7</accession>
<protein>
    <submittedName>
        <fullName evidence="3">Uncharacterized protein</fullName>
    </submittedName>
</protein>
<evidence type="ECO:0000256" key="1">
    <source>
        <dbReference type="SAM" id="MobiDB-lite"/>
    </source>
</evidence>
<feature type="region of interest" description="Disordered" evidence="1">
    <location>
        <begin position="170"/>
        <end position="221"/>
    </location>
</feature>
<dbReference type="Proteomes" id="UP000188268">
    <property type="component" value="Unassembled WGS sequence"/>
</dbReference>
<gene>
    <name evidence="3" type="ORF">CCACVL1_00941</name>
</gene>
<dbReference type="EMBL" id="AWWV01002404">
    <property type="protein sequence ID" value="OMP10489.1"/>
    <property type="molecule type" value="Genomic_DNA"/>
</dbReference>
<evidence type="ECO:0000256" key="2">
    <source>
        <dbReference type="SAM" id="SignalP"/>
    </source>
</evidence>
<keyword evidence="4" id="KW-1185">Reference proteome</keyword>
<feature type="compositionally biased region" description="Pro residues" evidence="1">
    <location>
        <begin position="198"/>
        <end position="212"/>
    </location>
</feature>
<proteinExistence type="predicted"/>
<feature type="signal peptide" evidence="2">
    <location>
        <begin position="1"/>
        <end position="25"/>
    </location>
</feature>